<reference evidence="12 13" key="1">
    <citation type="submission" date="2024-05" db="EMBL/GenBank/DDBJ databases">
        <authorList>
            <person name="Duchaud E."/>
        </authorList>
    </citation>
    <scope>NUCLEOTIDE SEQUENCE [LARGE SCALE GENOMIC DNA]</scope>
    <source>
        <strain evidence="12">Ena-SAMPLE-TAB-13-05-2024-13:56:06:370-140308</strain>
    </source>
</reference>
<evidence type="ECO:0000256" key="5">
    <source>
        <dbReference type="ARBA" id="ARBA00022519"/>
    </source>
</evidence>
<keyword evidence="5" id="KW-0997">Cell inner membrane</keyword>
<keyword evidence="8" id="KW-1133">Transmembrane helix</keyword>
<dbReference type="InterPro" id="IPR006260">
    <property type="entry name" value="TonB/TolA_C"/>
</dbReference>
<evidence type="ECO:0000259" key="11">
    <source>
        <dbReference type="PROSITE" id="PS52015"/>
    </source>
</evidence>
<evidence type="ECO:0000256" key="4">
    <source>
        <dbReference type="ARBA" id="ARBA00022475"/>
    </source>
</evidence>
<gene>
    <name evidence="12" type="ORF">T190423A01A_20183</name>
</gene>
<dbReference type="EMBL" id="CAXJIO010000011">
    <property type="protein sequence ID" value="CAL2102432.1"/>
    <property type="molecule type" value="Genomic_DNA"/>
</dbReference>
<organism evidence="12 13">
    <name type="scientific">Tenacibaculum polynesiense</name>
    <dbReference type="NCBI Taxonomy" id="3137857"/>
    <lineage>
        <taxon>Bacteria</taxon>
        <taxon>Pseudomonadati</taxon>
        <taxon>Bacteroidota</taxon>
        <taxon>Flavobacteriia</taxon>
        <taxon>Flavobacteriales</taxon>
        <taxon>Flavobacteriaceae</taxon>
        <taxon>Tenacibaculum</taxon>
    </lineage>
</organism>
<comment type="subcellular location">
    <subcellularLocation>
        <location evidence="1">Cell inner membrane</location>
        <topology evidence="1">Single-pass membrane protein</topology>
        <orientation evidence="1">Periplasmic side</orientation>
    </subcellularLocation>
</comment>
<dbReference type="PROSITE" id="PS52015">
    <property type="entry name" value="TONB_CTD"/>
    <property type="match status" value="1"/>
</dbReference>
<feature type="domain" description="TonB C-terminal" evidence="11">
    <location>
        <begin position="145"/>
        <end position="237"/>
    </location>
</feature>
<dbReference type="PANTHER" id="PTHR33446">
    <property type="entry name" value="PROTEIN TONB-RELATED"/>
    <property type="match status" value="1"/>
</dbReference>
<keyword evidence="9" id="KW-0472">Membrane</keyword>
<keyword evidence="3" id="KW-0813">Transport</keyword>
<keyword evidence="13" id="KW-1185">Reference proteome</keyword>
<dbReference type="InterPro" id="IPR051045">
    <property type="entry name" value="TonB-dependent_transducer"/>
</dbReference>
<sequence length="237" mass="26789">MKRLLPLLLVMCMFQQSIVAQEVCTTNKESVVVDVNEIAPKKCEVEEVPVKKGSQKKAQISSKRYFKKRALEKQEAIQVNALTNLSLATHTVENEHLKDVKEKVQQVVATIYTKKEMKESVSFGEVESIPQFESCKDSGLSGIDCFNYEMKKHIEENFTYPEEALVNEIEGNVWVSFIININGYVDNVKVTAPKYGESLKKEAVRIVSLLPKFVPGKQNGVVTNVEYTFPMSFTLAE</sequence>
<evidence type="ECO:0000256" key="1">
    <source>
        <dbReference type="ARBA" id="ARBA00004383"/>
    </source>
</evidence>
<dbReference type="RefSeq" id="WP_348715688.1">
    <property type="nucleotide sequence ID" value="NZ_CAXJIO010000011.1"/>
</dbReference>
<dbReference type="Gene3D" id="3.30.1150.10">
    <property type="match status" value="1"/>
</dbReference>
<keyword evidence="4" id="KW-1003">Cell membrane</keyword>
<dbReference type="InterPro" id="IPR037682">
    <property type="entry name" value="TonB_C"/>
</dbReference>
<dbReference type="NCBIfam" id="TIGR01352">
    <property type="entry name" value="tonB_Cterm"/>
    <property type="match status" value="1"/>
</dbReference>
<feature type="signal peptide" evidence="10">
    <location>
        <begin position="1"/>
        <end position="20"/>
    </location>
</feature>
<evidence type="ECO:0000256" key="9">
    <source>
        <dbReference type="ARBA" id="ARBA00023136"/>
    </source>
</evidence>
<comment type="similarity">
    <text evidence="2">Belongs to the TonB family.</text>
</comment>
<dbReference type="Proteomes" id="UP001497527">
    <property type="component" value="Unassembled WGS sequence"/>
</dbReference>
<keyword evidence="7" id="KW-0653">Protein transport</keyword>
<dbReference type="Pfam" id="PF03544">
    <property type="entry name" value="TonB_C"/>
    <property type="match status" value="1"/>
</dbReference>
<evidence type="ECO:0000256" key="6">
    <source>
        <dbReference type="ARBA" id="ARBA00022692"/>
    </source>
</evidence>
<feature type="chain" id="PRO_5046728680" evidence="10">
    <location>
        <begin position="21"/>
        <end position="237"/>
    </location>
</feature>
<proteinExistence type="inferred from homology"/>
<comment type="caution">
    <text evidence="12">The sequence shown here is derived from an EMBL/GenBank/DDBJ whole genome shotgun (WGS) entry which is preliminary data.</text>
</comment>
<accession>A0ABM9PA31</accession>
<keyword evidence="10" id="KW-0732">Signal</keyword>
<evidence type="ECO:0000256" key="3">
    <source>
        <dbReference type="ARBA" id="ARBA00022448"/>
    </source>
</evidence>
<name>A0ABM9PA31_9FLAO</name>
<evidence type="ECO:0000313" key="13">
    <source>
        <dbReference type="Proteomes" id="UP001497527"/>
    </source>
</evidence>
<evidence type="ECO:0000256" key="2">
    <source>
        <dbReference type="ARBA" id="ARBA00006555"/>
    </source>
</evidence>
<protein>
    <submittedName>
        <fullName evidence="12">Periplasmic protein TonB</fullName>
    </submittedName>
</protein>
<keyword evidence="6" id="KW-0812">Transmembrane</keyword>
<dbReference type="PANTHER" id="PTHR33446:SF2">
    <property type="entry name" value="PROTEIN TONB"/>
    <property type="match status" value="1"/>
</dbReference>
<evidence type="ECO:0000256" key="8">
    <source>
        <dbReference type="ARBA" id="ARBA00022989"/>
    </source>
</evidence>
<dbReference type="SUPFAM" id="SSF74653">
    <property type="entry name" value="TolA/TonB C-terminal domain"/>
    <property type="match status" value="1"/>
</dbReference>
<evidence type="ECO:0000313" key="12">
    <source>
        <dbReference type="EMBL" id="CAL2102432.1"/>
    </source>
</evidence>
<evidence type="ECO:0000256" key="7">
    <source>
        <dbReference type="ARBA" id="ARBA00022927"/>
    </source>
</evidence>
<evidence type="ECO:0000256" key="10">
    <source>
        <dbReference type="SAM" id="SignalP"/>
    </source>
</evidence>